<accession>A0A1E3NIR1</accession>
<proteinExistence type="predicted"/>
<evidence type="ECO:0000313" key="1">
    <source>
        <dbReference type="EMBL" id="ODQ45233.1"/>
    </source>
</evidence>
<dbReference type="RefSeq" id="XP_019016346.1">
    <property type="nucleotide sequence ID" value="XM_019164644.1"/>
</dbReference>
<name>A0A1E3NIR1_9ASCO</name>
<dbReference type="Proteomes" id="UP000094455">
    <property type="component" value="Unassembled WGS sequence"/>
</dbReference>
<dbReference type="EMBL" id="KV454005">
    <property type="protein sequence ID" value="ODQ45233.1"/>
    <property type="molecule type" value="Genomic_DNA"/>
</dbReference>
<gene>
    <name evidence="1" type="ORF">PICMEDRAFT_74004</name>
</gene>
<organism evidence="1 2">
    <name type="scientific">Pichia membranifaciens NRRL Y-2026</name>
    <dbReference type="NCBI Taxonomy" id="763406"/>
    <lineage>
        <taxon>Eukaryota</taxon>
        <taxon>Fungi</taxon>
        <taxon>Dikarya</taxon>
        <taxon>Ascomycota</taxon>
        <taxon>Saccharomycotina</taxon>
        <taxon>Pichiomycetes</taxon>
        <taxon>Pichiales</taxon>
        <taxon>Pichiaceae</taxon>
        <taxon>Pichia</taxon>
    </lineage>
</organism>
<protein>
    <submittedName>
        <fullName evidence="1">Uncharacterized protein</fullName>
    </submittedName>
</protein>
<keyword evidence="2" id="KW-1185">Reference proteome</keyword>
<reference evidence="1 2" key="1">
    <citation type="journal article" date="2016" name="Proc. Natl. Acad. Sci. U.S.A.">
        <title>Comparative genomics of biotechnologically important yeasts.</title>
        <authorList>
            <person name="Riley R."/>
            <person name="Haridas S."/>
            <person name="Wolfe K.H."/>
            <person name="Lopes M.R."/>
            <person name="Hittinger C.T."/>
            <person name="Goeker M."/>
            <person name="Salamov A.A."/>
            <person name="Wisecaver J.H."/>
            <person name="Long T.M."/>
            <person name="Calvey C.H."/>
            <person name="Aerts A.L."/>
            <person name="Barry K.W."/>
            <person name="Choi C."/>
            <person name="Clum A."/>
            <person name="Coughlan A.Y."/>
            <person name="Deshpande S."/>
            <person name="Douglass A.P."/>
            <person name="Hanson S.J."/>
            <person name="Klenk H.-P."/>
            <person name="LaButti K.M."/>
            <person name="Lapidus A."/>
            <person name="Lindquist E.A."/>
            <person name="Lipzen A.M."/>
            <person name="Meier-Kolthoff J.P."/>
            <person name="Ohm R.A."/>
            <person name="Otillar R.P."/>
            <person name="Pangilinan J.L."/>
            <person name="Peng Y."/>
            <person name="Rokas A."/>
            <person name="Rosa C.A."/>
            <person name="Scheuner C."/>
            <person name="Sibirny A.A."/>
            <person name="Slot J.C."/>
            <person name="Stielow J.B."/>
            <person name="Sun H."/>
            <person name="Kurtzman C.P."/>
            <person name="Blackwell M."/>
            <person name="Grigoriev I.V."/>
            <person name="Jeffries T.W."/>
        </authorList>
    </citation>
    <scope>NUCLEOTIDE SEQUENCE [LARGE SCALE GENOMIC DNA]</scope>
    <source>
        <strain evidence="1 2">NRRL Y-2026</strain>
    </source>
</reference>
<dbReference type="AlphaFoldDB" id="A0A1E3NIR1"/>
<evidence type="ECO:0000313" key="2">
    <source>
        <dbReference type="Proteomes" id="UP000094455"/>
    </source>
</evidence>
<dbReference type="GeneID" id="30181331"/>
<sequence>MLSLIYSKPALAAPDATRAHAGDDSLPKIVDFNTIQQAAGTGGAGADAGAAKRGGFFGMWPFGRAKSAVASTPAAAHASVLDDAHDRVIAMKKIDSSVLHDGASVNRADDCSAAAAAADTCADEDFIDIQLRQLSYAEVAALNLAASEAQSSQKASSRPSAAAAAAAMDADAEAGNENILVIDQVEALGKSITDLEMLDSFKKYEKFNSDRAPPCTDGLSPEDQWDLYVEGKTPKKIIRKKKNHKQKKAAHN</sequence>
<dbReference type="OrthoDB" id="4083131at2759"/>